<dbReference type="PANTHER" id="PTHR10652">
    <property type="entry name" value="ADENYLYL CYCLASE-ASSOCIATED PROTEIN"/>
    <property type="match status" value="1"/>
</dbReference>
<dbReference type="Pfam" id="PF08603">
    <property type="entry name" value="CAP_C"/>
    <property type="match status" value="1"/>
</dbReference>
<gene>
    <name evidence="3" type="ORF">Pmar_PMAR024034</name>
</gene>
<dbReference type="GO" id="GO:0005737">
    <property type="term" value="C:cytoplasm"/>
    <property type="evidence" value="ECO:0007669"/>
    <property type="project" value="TreeGrafter"/>
</dbReference>
<evidence type="ECO:0000256" key="1">
    <source>
        <dbReference type="ARBA" id="ARBA00007659"/>
    </source>
</evidence>
<dbReference type="InterPro" id="IPR001837">
    <property type="entry name" value="Adenylate_cyclase-assoc_CAP"/>
</dbReference>
<dbReference type="InterPro" id="IPR016098">
    <property type="entry name" value="CAP/MinC_C"/>
</dbReference>
<dbReference type="InParanoid" id="C5L6G9"/>
<dbReference type="EMBL" id="GG679769">
    <property type="protein sequence ID" value="EER07630.1"/>
    <property type="molecule type" value="Genomic_DNA"/>
</dbReference>
<dbReference type="InterPro" id="IPR006599">
    <property type="entry name" value="CARP_motif"/>
</dbReference>
<keyword evidence="4" id="KW-1185">Reference proteome</keyword>
<proteinExistence type="inferred from homology"/>
<dbReference type="PANTHER" id="PTHR10652:SF0">
    <property type="entry name" value="ADENYLYL CYCLASE-ASSOCIATED PROTEIN"/>
    <property type="match status" value="1"/>
</dbReference>
<dbReference type="OMA" id="RIENCQH"/>
<reference evidence="3 4" key="1">
    <citation type="submission" date="2008-07" db="EMBL/GenBank/DDBJ databases">
        <authorList>
            <person name="El-Sayed N."/>
            <person name="Caler E."/>
            <person name="Inman J."/>
            <person name="Amedeo P."/>
            <person name="Hass B."/>
            <person name="Wortman J."/>
        </authorList>
    </citation>
    <scope>NUCLEOTIDE SEQUENCE [LARGE SCALE GENOMIC DNA]</scope>
    <source>
        <strain evidence="4">ATCC 50983 / TXsc</strain>
    </source>
</reference>
<dbReference type="RefSeq" id="XP_002775814.1">
    <property type="nucleotide sequence ID" value="XM_002775768.1"/>
</dbReference>
<dbReference type="OrthoDB" id="1601at2759"/>
<dbReference type="Gene3D" id="2.160.20.70">
    <property type="match status" value="1"/>
</dbReference>
<dbReference type="GO" id="GO:0003779">
    <property type="term" value="F:actin binding"/>
    <property type="evidence" value="ECO:0007669"/>
    <property type="project" value="InterPro"/>
</dbReference>
<accession>C5L6G9</accession>
<dbReference type="PROSITE" id="PS51329">
    <property type="entry name" value="C_CAP_COFACTOR_C"/>
    <property type="match status" value="1"/>
</dbReference>
<organism evidence="4">
    <name type="scientific">Perkinsus marinus (strain ATCC 50983 / TXsc)</name>
    <dbReference type="NCBI Taxonomy" id="423536"/>
    <lineage>
        <taxon>Eukaryota</taxon>
        <taxon>Sar</taxon>
        <taxon>Alveolata</taxon>
        <taxon>Perkinsozoa</taxon>
        <taxon>Perkinsea</taxon>
        <taxon>Perkinsida</taxon>
        <taxon>Perkinsidae</taxon>
        <taxon>Perkinsus</taxon>
    </lineage>
</organism>
<feature type="domain" description="C-CAP/cofactor C-like" evidence="2">
    <location>
        <begin position="92"/>
        <end position="233"/>
    </location>
</feature>
<dbReference type="GO" id="GO:0008179">
    <property type="term" value="F:adenylate cyclase binding"/>
    <property type="evidence" value="ECO:0007669"/>
    <property type="project" value="TreeGrafter"/>
</dbReference>
<dbReference type="GeneID" id="9042116"/>
<evidence type="ECO:0000313" key="4">
    <source>
        <dbReference type="Proteomes" id="UP000007800"/>
    </source>
</evidence>
<protein>
    <submittedName>
        <fullName evidence="3">Cyclase-associated protein, putative</fullName>
    </submittedName>
</protein>
<dbReference type="GO" id="GO:0019933">
    <property type="term" value="P:cAMP-mediated signaling"/>
    <property type="evidence" value="ECO:0007669"/>
    <property type="project" value="TreeGrafter"/>
</dbReference>
<dbReference type="InterPro" id="IPR017901">
    <property type="entry name" value="C-CAP_CF_C-like"/>
</dbReference>
<dbReference type="AlphaFoldDB" id="C5L6G9"/>
<name>C5L6G9_PERM5</name>
<evidence type="ECO:0000259" key="2">
    <source>
        <dbReference type="PROSITE" id="PS51329"/>
    </source>
</evidence>
<dbReference type="SUPFAM" id="SSF69340">
    <property type="entry name" value="C-terminal domain of adenylylcyclase associated protein"/>
    <property type="match status" value="1"/>
</dbReference>
<sequence>MAVRISTVKSSSTLVVVASLLPPPPTAQPGGMAAVFADIRKMGTEGKSLKHVTADMKTKNNKPHVSEKYLTAVNGESSGTKRKAGVTNAMVPTKSPRCEIVRDNWVVENYHNEADVLELPHVTMKQLVYISSCSNSSIHIPTKCKSVCVDGSKNVRLILESVISSVELVNCESCRVQTIGHVPCISIDKCSGVQLYLSKASLDCTITTSKSSEMNLNIPISDDGDYKEMPIPEQFVHKLVNVEEQPATAKLHSAVSDLYA</sequence>
<dbReference type="InterPro" id="IPR036223">
    <property type="entry name" value="CAP_C_sf"/>
</dbReference>
<dbReference type="GO" id="GO:0007015">
    <property type="term" value="P:actin filament organization"/>
    <property type="evidence" value="ECO:0007669"/>
    <property type="project" value="TreeGrafter"/>
</dbReference>
<dbReference type="InterPro" id="IPR013912">
    <property type="entry name" value="Adenylate_cyclase-assoc_CAP_C"/>
</dbReference>
<dbReference type="SMART" id="SM00673">
    <property type="entry name" value="CARP"/>
    <property type="match status" value="2"/>
</dbReference>
<comment type="similarity">
    <text evidence="1">Belongs to the CAP family.</text>
</comment>
<evidence type="ECO:0000313" key="3">
    <source>
        <dbReference type="EMBL" id="EER07630.1"/>
    </source>
</evidence>
<dbReference type="Proteomes" id="UP000007800">
    <property type="component" value="Unassembled WGS sequence"/>
</dbReference>